<dbReference type="InterPro" id="IPR008942">
    <property type="entry name" value="ENTH_VHS"/>
</dbReference>
<organism evidence="2">
    <name type="scientific">Trypanosoma congolense (strain IL3000)</name>
    <dbReference type="NCBI Taxonomy" id="1068625"/>
    <lineage>
        <taxon>Eukaryota</taxon>
        <taxon>Discoba</taxon>
        <taxon>Euglenozoa</taxon>
        <taxon>Kinetoplastea</taxon>
        <taxon>Metakinetoplastina</taxon>
        <taxon>Trypanosomatida</taxon>
        <taxon>Trypanosomatidae</taxon>
        <taxon>Trypanosoma</taxon>
        <taxon>Nannomonas</taxon>
    </lineage>
</organism>
<name>G0USK7_TRYCI</name>
<proteinExistence type="predicted"/>
<dbReference type="Gene3D" id="1.25.40.90">
    <property type="match status" value="1"/>
</dbReference>
<evidence type="ECO:0000313" key="2">
    <source>
        <dbReference type="EMBL" id="CCC92370.1"/>
    </source>
</evidence>
<dbReference type="VEuPathDB" id="TriTrypDB:TcIL3000_8_5970"/>
<protein>
    <submittedName>
        <fullName evidence="2">Uncharacterized protein</fullName>
    </submittedName>
</protein>
<accession>G0USK7</accession>
<reference evidence="2" key="1">
    <citation type="journal article" date="2012" name="Proc. Natl. Acad. Sci. U.S.A.">
        <title>Antigenic diversity is generated by distinct evolutionary mechanisms in African trypanosome species.</title>
        <authorList>
            <person name="Jackson A.P."/>
            <person name="Berry A."/>
            <person name="Aslett M."/>
            <person name="Allison H.C."/>
            <person name="Burton P."/>
            <person name="Vavrova-Anderson J."/>
            <person name="Brown R."/>
            <person name="Browne H."/>
            <person name="Corton N."/>
            <person name="Hauser H."/>
            <person name="Gamble J."/>
            <person name="Gilderthorp R."/>
            <person name="Marcello L."/>
            <person name="McQuillan J."/>
            <person name="Otto T.D."/>
            <person name="Quail M.A."/>
            <person name="Sanders M.J."/>
            <person name="van Tonder A."/>
            <person name="Ginger M.L."/>
            <person name="Field M.C."/>
            <person name="Barry J.D."/>
            <person name="Hertz-Fowler C."/>
            <person name="Berriman M."/>
        </authorList>
    </citation>
    <scope>NUCLEOTIDE SEQUENCE</scope>
    <source>
        <strain evidence="2">IL3000</strain>
    </source>
</reference>
<gene>
    <name evidence="2" type="ORF">TCIL3000_8_5970</name>
</gene>
<dbReference type="EMBL" id="HE575321">
    <property type="protein sequence ID" value="CCC92370.1"/>
    <property type="molecule type" value="Genomic_DNA"/>
</dbReference>
<sequence>MVAHTHSDFSEEIFSVLLESCTPSRTCIETLTHIALSNLPCATDTWAALRKALVKQEELASDENKALWYVLDSLMKHAPHVFVPLVAPRLYDYVVQQLPWNLVGVVSTYGSGALWCETMIGTWKDLLPPLLFRTLRSFVVHLRSGKELSRAMDSNDISEDVRVVDSPATREQLQNLQEAWEVFRSFAGECNVDVKGPGPVARAPTGAGGIGATEGLLPARVKQETGPVASGVVKSEYEAQVDASGGDEDDSDVEYIPNFVRGVQRRQLPPLTSENGVQQRQRRATRRRPREEEED</sequence>
<evidence type="ECO:0000256" key="1">
    <source>
        <dbReference type="SAM" id="MobiDB-lite"/>
    </source>
</evidence>
<feature type="region of interest" description="Disordered" evidence="1">
    <location>
        <begin position="239"/>
        <end position="295"/>
    </location>
</feature>
<dbReference type="AlphaFoldDB" id="G0USK7"/>
<dbReference type="SUPFAM" id="SSF48464">
    <property type="entry name" value="ENTH/VHS domain"/>
    <property type="match status" value="1"/>
</dbReference>